<keyword evidence="2" id="KW-1003">Cell membrane</keyword>
<feature type="transmembrane region" description="Helical" evidence="6">
    <location>
        <begin position="55"/>
        <end position="76"/>
    </location>
</feature>
<dbReference type="RefSeq" id="WP_207329236.1">
    <property type="nucleotide sequence ID" value="NZ_JAFMYW010000003.1"/>
</dbReference>
<name>A0ABS3JJ44_9BACT</name>
<accession>A0ABS3JJ44</accession>
<proteinExistence type="predicted"/>
<dbReference type="InterPro" id="IPR050833">
    <property type="entry name" value="Poly_Biosynth_Transport"/>
</dbReference>
<feature type="transmembrane region" description="Helical" evidence="6">
    <location>
        <begin position="140"/>
        <end position="159"/>
    </location>
</feature>
<reference evidence="7 8" key="1">
    <citation type="submission" date="2021-03" db="EMBL/GenBank/DDBJ databases">
        <title>Fibrella sp. HMF5405 genome sequencing and assembly.</title>
        <authorList>
            <person name="Kang H."/>
            <person name="Kim H."/>
            <person name="Bae S."/>
            <person name="Joh K."/>
        </authorList>
    </citation>
    <scope>NUCLEOTIDE SEQUENCE [LARGE SCALE GENOMIC DNA]</scope>
    <source>
        <strain evidence="7 8">HMF5405</strain>
    </source>
</reference>
<comment type="caution">
    <text evidence="7">The sequence shown here is derived from an EMBL/GenBank/DDBJ whole genome shotgun (WGS) entry which is preliminary data.</text>
</comment>
<feature type="transmembrane region" description="Helical" evidence="6">
    <location>
        <begin position="171"/>
        <end position="193"/>
    </location>
</feature>
<feature type="transmembrane region" description="Helical" evidence="6">
    <location>
        <begin position="326"/>
        <end position="346"/>
    </location>
</feature>
<evidence type="ECO:0000256" key="1">
    <source>
        <dbReference type="ARBA" id="ARBA00004651"/>
    </source>
</evidence>
<feature type="transmembrane region" description="Helical" evidence="6">
    <location>
        <begin position="283"/>
        <end position="305"/>
    </location>
</feature>
<feature type="transmembrane region" description="Helical" evidence="6">
    <location>
        <begin position="199"/>
        <end position="222"/>
    </location>
</feature>
<evidence type="ECO:0000313" key="8">
    <source>
        <dbReference type="Proteomes" id="UP000664628"/>
    </source>
</evidence>
<feature type="transmembrane region" description="Helical" evidence="6">
    <location>
        <begin position="358"/>
        <end position="377"/>
    </location>
</feature>
<dbReference type="PANTHER" id="PTHR30250:SF11">
    <property type="entry name" value="O-ANTIGEN TRANSPORTER-RELATED"/>
    <property type="match status" value="1"/>
</dbReference>
<organism evidence="7 8">
    <name type="scientific">Fibrella forsythiae</name>
    <dbReference type="NCBI Taxonomy" id="2817061"/>
    <lineage>
        <taxon>Bacteria</taxon>
        <taxon>Pseudomonadati</taxon>
        <taxon>Bacteroidota</taxon>
        <taxon>Cytophagia</taxon>
        <taxon>Cytophagales</taxon>
        <taxon>Spirosomataceae</taxon>
        <taxon>Fibrella</taxon>
    </lineage>
</organism>
<feature type="transmembrane region" description="Helical" evidence="6">
    <location>
        <begin position="389"/>
        <end position="408"/>
    </location>
</feature>
<keyword evidence="4 6" id="KW-1133">Transmembrane helix</keyword>
<protein>
    <submittedName>
        <fullName evidence="7">Polysaccharide biosynthesis C-terminal domain-containing protein</fullName>
    </submittedName>
</protein>
<feature type="transmembrane region" description="Helical" evidence="6">
    <location>
        <begin position="97"/>
        <end position="120"/>
    </location>
</feature>
<evidence type="ECO:0000256" key="4">
    <source>
        <dbReference type="ARBA" id="ARBA00022989"/>
    </source>
</evidence>
<evidence type="ECO:0000313" key="7">
    <source>
        <dbReference type="EMBL" id="MBO0949259.1"/>
    </source>
</evidence>
<sequence>MALRIELPKRFKSLHPRTIGVVKNGLWGLVIKVGSTLISLISVPITFDYLSKTAYGVWLTLSSLTTLMALLDIGVGNGLRNRFAEAVSEQNYKLARSYLSTAYVLFGVIQVGLIALFVSINNYIPWQRILNTEIDNNELRQIALITFLSISLKLVLDLINFTLLALQNTAIINALQLLTNALILLAIYILSYYSTGSLVNLAIVSAVFPLAVTIISSFVLYSTSLKIYKPSFRLAKRQYNNNLLSLGYKFFLIQIAVIVIFYTDNLIITQLFGPSEVTPYNIAYRYFNLASTVFAIILAPFWSAYTEAHIKQDYEWMRSSYRRLQQLWTGLVVLIIVMALIASNVYHLWLRDRVEVPLLLNLFMGLSVIITCWNNVAVSVINGMGKVRLQLYSALSSALVNIPLAVYLGRELQLGSAGVILATCISLLIGSVLSAIQARKLITNKASGIWAS</sequence>
<keyword evidence="8" id="KW-1185">Reference proteome</keyword>
<evidence type="ECO:0000256" key="3">
    <source>
        <dbReference type="ARBA" id="ARBA00022692"/>
    </source>
</evidence>
<dbReference type="PANTHER" id="PTHR30250">
    <property type="entry name" value="PST FAMILY PREDICTED COLANIC ACID TRANSPORTER"/>
    <property type="match status" value="1"/>
</dbReference>
<feature type="transmembrane region" description="Helical" evidence="6">
    <location>
        <begin position="414"/>
        <end position="436"/>
    </location>
</feature>
<dbReference type="Pfam" id="PF01943">
    <property type="entry name" value="Polysacc_synt"/>
    <property type="match status" value="1"/>
</dbReference>
<dbReference type="InterPro" id="IPR002797">
    <property type="entry name" value="Polysacc_synth"/>
</dbReference>
<evidence type="ECO:0000256" key="5">
    <source>
        <dbReference type="ARBA" id="ARBA00023136"/>
    </source>
</evidence>
<keyword evidence="5 6" id="KW-0472">Membrane</keyword>
<evidence type="ECO:0000256" key="2">
    <source>
        <dbReference type="ARBA" id="ARBA00022475"/>
    </source>
</evidence>
<keyword evidence="3 6" id="KW-0812">Transmembrane</keyword>
<dbReference type="EMBL" id="JAFMYW010000003">
    <property type="protein sequence ID" value="MBO0949259.1"/>
    <property type="molecule type" value="Genomic_DNA"/>
</dbReference>
<evidence type="ECO:0000256" key="6">
    <source>
        <dbReference type="SAM" id="Phobius"/>
    </source>
</evidence>
<feature type="transmembrane region" description="Helical" evidence="6">
    <location>
        <begin position="21"/>
        <end position="43"/>
    </location>
</feature>
<feature type="transmembrane region" description="Helical" evidence="6">
    <location>
        <begin position="243"/>
        <end position="263"/>
    </location>
</feature>
<dbReference type="Proteomes" id="UP000664628">
    <property type="component" value="Unassembled WGS sequence"/>
</dbReference>
<comment type="subcellular location">
    <subcellularLocation>
        <location evidence="1">Cell membrane</location>
        <topology evidence="1">Multi-pass membrane protein</topology>
    </subcellularLocation>
</comment>
<gene>
    <name evidence="7" type="ORF">J2I46_11750</name>
</gene>